<evidence type="ECO:0000259" key="4">
    <source>
        <dbReference type="PROSITE" id="PS50995"/>
    </source>
</evidence>
<sequence length="121" mass="13756">MYHVTPQQVEALQAISAYRALSTSMLAMYIGIDPSTASRNLAGLERAGYVMRKKAKNDARQTEVYLTPRGTRIILRFEEGFSKKLHMVFAQFSGEEQQQILQSLEHLVEILRPRDERASIG</sequence>
<evidence type="ECO:0000313" key="5">
    <source>
        <dbReference type="EMBL" id="APS00083.1"/>
    </source>
</evidence>
<dbReference type="STRING" id="1882918.BCY86_04860"/>
<gene>
    <name evidence="5" type="ORF">BCY86_04860</name>
</gene>
<dbReference type="InterPro" id="IPR000835">
    <property type="entry name" value="HTH_MarR-typ"/>
</dbReference>
<accession>A0A1L6MX09</accession>
<dbReference type="PROSITE" id="PS50995">
    <property type="entry name" value="HTH_MARR_2"/>
    <property type="match status" value="1"/>
</dbReference>
<protein>
    <recommendedName>
        <fullName evidence="4">HTH marR-type domain-containing protein</fullName>
    </recommendedName>
</protein>
<dbReference type="PANTHER" id="PTHR42756">
    <property type="entry name" value="TRANSCRIPTIONAL REGULATOR, MARR"/>
    <property type="match status" value="1"/>
</dbReference>
<dbReference type="SMART" id="SM00347">
    <property type="entry name" value="HTH_MARR"/>
    <property type="match status" value="1"/>
</dbReference>
<dbReference type="GO" id="GO:0003677">
    <property type="term" value="F:DNA binding"/>
    <property type="evidence" value="ECO:0007669"/>
    <property type="project" value="UniProtKB-KW"/>
</dbReference>
<dbReference type="PRINTS" id="PR00598">
    <property type="entry name" value="HTHMARR"/>
</dbReference>
<dbReference type="InterPro" id="IPR036388">
    <property type="entry name" value="WH-like_DNA-bd_sf"/>
</dbReference>
<keyword evidence="1" id="KW-0805">Transcription regulation</keyword>
<keyword evidence="6" id="KW-1185">Reference proteome</keyword>
<dbReference type="InterPro" id="IPR036390">
    <property type="entry name" value="WH_DNA-bd_sf"/>
</dbReference>
<dbReference type="GO" id="GO:0003700">
    <property type="term" value="F:DNA-binding transcription factor activity"/>
    <property type="evidence" value="ECO:0007669"/>
    <property type="project" value="InterPro"/>
</dbReference>
<proteinExistence type="predicted"/>
<dbReference type="KEGG" id="pabo:BCY86_04860"/>
<name>A0A1L6MX09_9BACT</name>
<keyword evidence="2" id="KW-0238">DNA-binding</keyword>
<keyword evidence="3" id="KW-0804">Transcription</keyword>
<feature type="domain" description="HTH marR-type" evidence="4">
    <location>
        <begin position="1"/>
        <end position="109"/>
    </location>
</feature>
<reference evidence="5 6" key="1">
    <citation type="submission" date="2016-08" db="EMBL/GenBank/DDBJ databases">
        <title>Identification and validation of antigenic proteins from Pajaroellobacter abortibovis using de-novo genome sequence assembly and reverse vaccinology.</title>
        <authorList>
            <person name="Welly B.T."/>
            <person name="Miller M.R."/>
            <person name="Stott J.L."/>
            <person name="Blanchard M.T."/>
            <person name="Islas-Trejo A.D."/>
            <person name="O'Rourke S.M."/>
            <person name="Young A.E."/>
            <person name="Medrano J.F."/>
            <person name="Van Eenennaam A.L."/>
        </authorList>
    </citation>
    <scope>NUCLEOTIDE SEQUENCE [LARGE SCALE GENOMIC DNA]</scope>
    <source>
        <strain evidence="5 6">BTF92-0548A/99-0131</strain>
    </source>
</reference>
<evidence type="ECO:0000256" key="3">
    <source>
        <dbReference type="ARBA" id="ARBA00023163"/>
    </source>
</evidence>
<evidence type="ECO:0000256" key="2">
    <source>
        <dbReference type="ARBA" id="ARBA00023125"/>
    </source>
</evidence>
<dbReference type="Gene3D" id="1.10.10.10">
    <property type="entry name" value="Winged helix-like DNA-binding domain superfamily/Winged helix DNA-binding domain"/>
    <property type="match status" value="1"/>
</dbReference>
<evidence type="ECO:0000256" key="1">
    <source>
        <dbReference type="ARBA" id="ARBA00023015"/>
    </source>
</evidence>
<evidence type="ECO:0000313" key="6">
    <source>
        <dbReference type="Proteomes" id="UP000185544"/>
    </source>
</evidence>
<dbReference type="Pfam" id="PF01047">
    <property type="entry name" value="MarR"/>
    <property type="match status" value="1"/>
</dbReference>
<dbReference type="Proteomes" id="UP000185544">
    <property type="component" value="Chromosome"/>
</dbReference>
<dbReference type="AlphaFoldDB" id="A0A1L6MX09"/>
<dbReference type="PANTHER" id="PTHR42756:SF1">
    <property type="entry name" value="TRANSCRIPTIONAL REPRESSOR OF EMRAB OPERON"/>
    <property type="match status" value="1"/>
</dbReference>
<dbReference type="EMBL" id="CP016908">
    <property type="protein sequence ID" value="APS00083.1"/>
    <property type="molecule type" value="Genomic_DNA"/>
</dbReference>
<dbReference type="SUPFAM" id="SSF46785">
    <property type="entry name" value="Winged helix' DNA-binding domain"/>
    <property type="match status" value="1"/>
</dbReference>
<organism evidence="5 6">
    <name type="scientific">Pajaroellobacter abortibovis</name>
    <dbReference type="NCBI Taxonomy" id="1882918"/>
    <lineage>
        <taxon>Bacteria</taxon>
        <taxon>Pseudomonadati</taxon>
        <taxon>Myxococcota</taxon>
        <taxon>Polyangia</taxon>
        <taxon>Polyangiales</taxon>
        <taxon>Polyangiaceae</taxon>
    </lineage>
</organism>